<evidence type="ECO:0000256" key="4">
    <source>
        <dbReference type="ARBA" id="ARBA00022723"/>
    </source>
</evidence>
<dbReference type="InterPro" id="IPR017968">
    <property type="entry name" value="Acylphosphatase_CS"/>
</dbReference>
<gene>
    <name evidence="12" type="primary">hypF</name>
    <name evidence="12" type="ORF">HCU73_15410</name>
</gene>
<comment type="catalytic activity">
    <reaction evidence="9">
        <text>an acyl phosphate + H2O = a carboxylate + phosphate + H(+)</text>
        <dbReference type="Rhea" id="RHEA:14965"/>
        <dbReference type="ChEBI" id="CHEBI:15377"/>
        <dbReference type="ChEBI" id="CHEBI:15378"/>
        <dbReference type="ChEBI" id="CHEBI:29067"/>
        <dbReference type="ChEBI" id="CHEBI:43474"/>
        <dbReference type="ChEBI" id="CHEBI:59918"/>
        <dbReference type="EC" id="3.6.1.7"/>
    </reaction>
</comment>
<evidence type="ECO:0000256" key="1">
    <source>
        <dbReference type="ARBA" id="ARBA00004711"/>
    </source>
</evidence>
<dbReference type="PANTHER" id="PTHR42959">
    <property type="entry name" value="CARBAMOYLTRANSFERASE"/>
    <property type="match status" value="1"/>
</dbReference>
<dbReference type="GO" id="GO:0003998">
    <property type="term" value="F:acylphosphatase activity"/>
    <property type="evidence" value="ECO:0007669"/>
    <property type="project" value="UniProtKB-EC"/>
</dbReference>
<evidence type="ECO:0000256" key="2">
    <source>
        <dbReference type="ARBA" id="ARBA00008097"/>
    </source>
</evidence>
<keyword evidence="6" id="KW-0862">Zinc</keyword>
<keyword evidence="3" id="KW-0436">Ligase</keyword>
<dbReference type="Proteomes" id="UP000526408">
    <property type="component" value="Unassembled WGS sequence"/>
</dbReference>
<evidence type="ECO:0000259" key="11">
    <source>
        <dbReference type="PROSITE" id="PS51163"/>
    </source>
</evidence>
<sequence>MPDTAPQAPLDGLAIRVRGQVQGVGFRPFVWQLAQAHGVTGEVLNDAEGVLIRARGATQAFLAALSAEAPPLARVDAVETAPHRFATAPAAFLIAPSDGVGARTRVTPDAATCPACLAEIRDPADRRAGYAFANCTHCGPRFSILDRLPYDRAQTAMAAFEMCPACRAEYEDPGDRRFHAQPVACPDCGPHLWLEPTASIFASENTPGGVARGDGGQSPPGDAAIPDAARLLRSGHILAIKGLGGFHLACDATDAEAIARLRARKRRPTKPLALMGTEAMIRTHAAPTEAEWDRLKSPAAPILLLARTGDTLPDALAPGQTTLGWMLPYTPLHHLLLDAVGRPLVMTSGNLSGEPQVIGNTEAREKLGRFADALLLHDRDIRRRLDDSVERVTAHGPMILRRGRGRVPGTLPLPPGFEDAPDVLALGGQMKGAICLTRTGQALLSHHLGDLDDRLCFDEFRKAVADYAQLFDHAPARLACDLHPGYRASQVARAMAEAQGLELVEIQHHHAHLASCLGEHLWPRDGGPVAGIVLDGLGLGPDGTIWGGEVLVGGYAGFARAAWLKPAPLPGGDAANREPWRNALARLDQAGLHRRAEGLWPDKPLAPLRQAIAQGLNAPLSSSAGRLFDGFAALLGAAPDRQSHEGEAAMALEALARGTPAPLALPVTAGAIDPAPLFAAALAPDAPPPATLAALFHVTLATAFADLARAELEAGRAVAVALSGGCFQNALLLDLTLRALDGLPVLHHQATPANDGGLALGQALVAAARR</sequence>
<evidence type="ECO:0000256" key="9">
    <source>
        <dbReference type="PROSITE-ProRule" id="PRU00520"/>
    </source>
</evidence>
<dbReference type="Gene3D" id="3.30.420.40">
    <property type="match status" value="1"/>
</dbReference>
<keyword evidence="9" id="KW-0378">Hydrolase</keyword>
<dbReference type="InterPro" id="IPR051060">
    <property type="entry name" value="Carbamoyltrans_HypF-like"/>
</dbReference>
<comment type="catalytic activity">
    <reaction evidence="7 8">
        <text>C-terminal L-cysteinyl-[HypE protein] + carbamoyl phosphate + ATP + H2O = C-terminal S-carboxamide-L-cysteinyl-[HypE protein] + AMP + phosphate + diphosphate + H(+)</text>
        <dbReference type="Rhea" id="RHEA:55636"/>
        <dbReference type="Rhea" id="RHEA-COMP:14247"/>
        <dbReference type="Rhea" id="RHEA-COMP:14392"/>
        <dbReference type="ChEBI" id="CHEBI:15377"/>
        <dbReference type="ChEBI" id="CHEBI:15378"/>
        <dbReference type="ChEBI" id="CHEBI:30616"/>
        <dbReference type="ChEBI" id="CHEBI:33019"/>
        <dbReference type="ChEBI" id="CHEBI:43474"/>
        <dbReference type="ChEBI" id="CHEBI:58228"/>
        <dbReference type="ChEBI" id="CHEBI:76913"/>
        <dbReference type="ChEBI" id="CHEBI:139126"/>
        <dbReference type="ChEBI" id="CHEBI:456215"/>
    </reaction>
</comment>
<feature type="domain" description="YrdC-like" evidence="11">
    <location>
        <begin position="222"/>
        <end position="405"/>
    </location>
</feature>
<dbReference type="Gene3D" id="3.90.870.50">
    <property type="match status" value="1"/>
</dbReference>
<dbReference type="GO" id="GO:0008270">
    <property type="term" value="F:zinc ion binding"/>
    <property type="evidence" value="ECO:0007669"/>
    <property type="project" value="UniProtKB-KW"/>
</dbReference>
<dbReference type="InterPro" id="IPR041440">
    <property type="entry name" value="HypF_C"/>
</dbReference>
<dbReference type="InterPro" id="IPR001792">
    <property type="entry name" value="Acylphosphatase-like_dom"/>
</dbReference>
<keyword evidence="5" id="KW-0863">Zinc-finger</keyword>
<keyword evidence="4" id="KW-0479">Metal-binding</keyword>
<dbReference type="GO" id="GO:0016874">
    <property type="term" value="F:ligase activity"/>
    <property type="evidence" value="ECO:0007669"/>
    <property type="project" value="UniProtKB-UniRule"/>
</dbReference>
<dbReference type="Pfam" id="PF07503">
    <property type="entry name" value="zf-HYPF"/>
    <property type="match status" value="2"/>
</dbReference>
<dbReference type="EMBL" id="JAAZQQ010000006">
    <property type="protein sequence ID" value="NKX45982.1"/>
    <property type="molecule type" value="Genomic_DNA"/>
</dbReference>
<evidence type="ECO:0000256" key="7">
    <source>
        <dbReference type="ARBA" id="ARBA00048220"/>
    </source>
</evidence>
<dbReference type="InterPro" id="IPR004421">
    <property type="entry name" value="Carbamoyltransferase_HypF"/>
</dbReference>
<dbReference type="Pfam" id="PF01300">
    <property type="entry name" value="Sua5_yciO_yrdC"/>
    <property type="match status" value="1"/>
</dbReference>
<evidence type="ECO:0000313" key="12">
    <source>
        <dbReference type="EMBL" id="NKX45982.1"/>
    </source>
</evidence>
<feature type="active site" evidence="9">
    <location>
        <position position="45"/>
    </location>
</feature>
<dbReference type="Pfam" id="PF22521">
    <property type="entry name" value="HypF_C_2"/>
    <property type="match status" value="1"/>
</dbReference>
<evidence type="ECO:0000256" key="5">
    <source>
        <dbReference type="ARBA" id="ARBA00022771"/>
    </source>
</evidence>
<dbReference type="Gene3D" id="3.30.420.360">
    <property type="match status" value="1"/>
</dbReference>
<dbReference type="PIRSF" id="PIRSF006256">
    <property type="entry name" value="CMPcnvr_hdrg_mat"/>
    <property type="match status" value="1"/>
</dbReference>
<dbReference type="PROSITE" id="PS51160">
    <property type="entry name" value="ACYLPHOSPHATASE_3"/>
    <property type="match status" value="1"/>
</dbReference>
<dbReference type="Gene3D" id="3.30.110.120">
    <property type="match status" value="1"/>
</dbReference>
<name>A0A7X6H399_9RHOB</name>
<feature type="active site" evidence="9">
    <location>
        <position position="27"/>
    </location>
</feature>
<dbReference type="Pfam" id="PF00708">
    <property type="entry name" value="Acylphosphatase"/>
    <property type="match status" value="1"/>
</dbReference>
<dbReference type="AlphaFoldDB" id="A0A7X6H399"/>
<evidence type="ECO:0000256" key="3">
    <source>
        <dbReference type="ARBA" id="ARBA00022598"/>
    </source>
</evidence>
<dbReference type="GO" id="GO:0051604">
    <property type="term" value="P:protein maturation"/>
    <property type="evidence" value="ECO:0007669"/>
    <property type="project" value="TreeGrafter"/>
</dbReference>
<accession>A0A7X6H399</accession>
<comment type="function">
    <text evidence="8">Involved in the maturation of [NiFe] hydrogenases. Along with HypE, it catalyzes the synthesis of the CN ligands of the active site iron of [NiFe]-hydrogenases. HypF functions as a carbamoyl transferase using carbamoylphosphate as a substrate and transferring the carboxamido moiety in an ATP-dependent reaction to the thiolate of the C-terminal cysteine of HypE yielding a protein-S-carboxamide.</text>
</comment>
<comment type="pathway">
    <text evidence="1 8">Protein modification; [NiFe] hydrogenase maturation.</text>
</comment>
<dbReference type="InterPro" id="IPR017945">
    <property type="entry name" value="DHBP_synth_RibB-like_a/b_dom"/>
</dbReference>
<protein>
    <recommendedName>
        <fullName evidence="8">Carbamoyltransferase HypF</fullName>
        <ecNumber evidence="8">6.2.-.-</ecNumber>
    </recommendedName>
</protein>
<evidence type="ECO:0000256" key="8">
    <source>
        <dbReference type="PIRNR" id="PIRNR006256"/>
    </source>
</evidence>
<dbReference type="PROSITE" id="PS51163">
    <property type="entry name" value="YRDC"/>
    <property type="match status" value="1"/>
</dbReference>
<organism evidence="12 13">
    <name type="scientific">Roseicyclus persicicus</name>
    <dbReference type="NCBI Taxonomy" id="2650661"/>
    <lineage>
        <taxon>Bacteria</taxon>
        <taxon>Pseudomonadati</taxon>
        <taxon>Pseudomonadota</taxon>
        <taxon>Alphaproteobacteria</taxon>
        <taxon>Rhodobacterales</taxon>
        <taxon>Roseobacteraceae</taxon>
        <taxon>Roseicyclus</taxon>
    </lineage>
</organism>
<dbReference type="UniPathway" id="UPA00335"/>
<dbReference type="Pfam" id="PF17788">
    <property type="entry name" value="HypF_C"/>
    <property type="match status" value="1"/>
</dbReference>
<dbReference type="NCBIfam" id="TIGR00143">
    <property type="entry name" value="hypF"/>
    <property type="match status" value="1"/>
</dbReference>
<dbReference type="InterPro" id="IPR055128">
    <property type="entry name" value="HypF_C_2"/>
</dbReference>
<dbReference type="SUPFAM" id="SSF55821">
    <property type="entry name" value="YrdC/RibB"/>
    <property type="match status" value="1"/>
</dbReference>
<dbReference type="InterPro" id="IPR011125">
    <property type="entry name" value="Znf_HypF"/>
</dbReference>
<dbReference type="InterPro" id="IPR006070">
    <property type="entry name" value="Sua5-like_dom"/>
</dbReference>
<dbReference type="GO" id="GO:0016743">
    <property type="term" value="F:carboxyl- or carbamoyltransferase activity"/>
    <property type="evidence" value="ECO:0007669"/>
    <property type="project" value="UniProtKB-UniRule"/>
</dbReference>
<evidence type="ECO:0000313" key="13">
    <source>
        <dbReference type="Proteomes" id="UP000526408"/>
    </source>
</evidence>
<dbReference type="SUPFAM" id="SSF54975">
    <property type="entry name" value="Acylphosphatase/BLUF domain-like"/>
    <property type="match status" value="1"/>
</dbReference>
<dbReference type="EC" id="6.2.-.-" evidence="8"/>
<evidence type="ECO:0000256" key="6">
    <source>
        <dbReference type="ARBA" id="ARBA00022833"/>
    </source>
</evidence>
<dbReference type="GO" id="GO:0003725">
    <property type="term" value="F:double-stranded RNA binding"/>
    <property type="evidence" value="ECO:0007669"/>
    <property type="project" value="InterPro"/>
</dbReference>
<dbReference type="RefSeq" id="WP_168624376.1">
    <property type="nucleotide sequence ID" value="NZ_JAAZQQ010000006.1"/>
</dbReference>
<dbReference type="PROSITE" id="PS00150">
    <property type="entry name" value="ACYLPHOSPHATASE_1"/>
    <property type="match status" value="1"/>
</dbReference>
<feature type="domain" description="Acylphosphatase-like" evidence="10">
    <location>
        <begin position="12"/>
        <end position="96"/>
    </location>
</feature>
<keyword evidence="12" id="KW-0808">Transferase</keyword>
<keyword evidence="13" id="KW-1185">Reference proteome</keyword>
<reference evidence="12 13" key="1">
    <citation type="submission" date="2020-04" db="EMBL/GenBank/DDBJ databases">
        <authorList>
            <person name="Yoon J."/>
        </authorList>
    </citation>
    <scope>NUCLEOTIDE SEQUENCE [LARGE SCALE GENOMIC DNA]</scope>
    <source>
        <strain evidence="12 13">KMU-115</strain>
    </source>
</reference>
<comment type="similarity">
    <text evidence="2 8">Belongs to the carbamoyltransferase HypF family.</text>
</comment>
<proteinExistence type="inferred from homology"/>
<evidence type="ECO:0000259" key="10">
    <source>
        <dbReference type="PROSITE" id="PS51160"/>
    </source>
</evidence>
<dbReference type="InterPro" id="IPR036046">
    <property type="entry name" value="Acylphosphatase-like_dom_sf"/>
</dbReference>
<dbReference type="PANTHER" id="PTHR42959:SF1">
    <property type="entry name" value="CARBAMOYLTRANSFERASE HYPF"/>
    <property type="match status" value="1"/>
</dbReference>
<comment type="caution">
    <text evidence="12">The sequence shown here is derived from an EMBL/GenBank/DDBJ whole genome shotgun (WGS) entry which is preliminary data.</text>
</comment>